<name>A0A495W1X1_9PSEU</name>
<dbReference type="EMBL" id="RBXO01000001">
    <property type="protein sequence ID" value="RKT54713.1"/>
    <property type="molecule type" value="Genomic_DNA"/>
</dbReference>
<evidence type="ECO:0000259" key="1">
    <source>
        <dbReference type="Pfam" id="PF00899"/>
    </source>
</evidence>
<dbReference type="InterPro" id="IPR035985">
    <property type="entry name" value="Ubiquitin-activating_enz"/>
</dbReference>
<evidence type="ECO:0000313" key="3">
    <source>
        <dbReference type="Proteomes" id="UP000282084"/>
    </source>
</evidence>
<accession>A0A495W1X1</accession>
<reference evidence="2 3" key="1">
    <citation type="submission" date="2018-10" db="EMBL/GenBank/DDBJ databases">
        <title>Sequencing the genomes of 1000 actinobacteria strains.</title>
        <authorList>
            <person name="Klenk H.-P."/>
        </authorList>
    </citation>
    <scope>NUCLEOTIDE SEQUENCE [LARGE SCALE GENOMIC DNA]</scope>
    <source>
        <strain evidence="2 3">DSM 43800</strain>
    </source>
</reference>
<dbReference type="Gene3D" id="3.40.50.720">
    <property type="entry name" value="NAD(P)-binding Rossmann-like Domain"/>
    <property type="match status" value="1"/>
</dbReference>
<dbReference type="GO" id="GO:0008641">
    <property type="term" value="F:ubiquitin-like modifier activating enzyme activity"/>
    <property type="evidence" value="ECO:0007669"/>
    <property type="project" value="InterPro"/>
</dbReference>
<dbReference type="AlphaFoldDB" id="A0A495W1X1"/>
<feature type="domain" description="THIF-type NAD/FAD binding fold" evidence="1">
    <location>
        <begin position="116"/>
        <end position="360"/>
    </location>
</feature>
<organism evidence="2 3">
    <name type="scientific">Saccharothrix australiensis</name>
    <dbReference type="NCBI Taxonomy" id="2072"/>
    <lineage>
        <taxon>Bacteria</taxon>
        <taxon>Bacillati</taxon>
        <taxon>Actinomycetota</taxon>
        <taxon>Actinomycetes</taxon>
        <taxon>Pseudonocardiales</taxon>
        <taxon>Pseudonocardiaceae</taxon>
        <taxon>Saccharothrix</taxon>
    </lineage>
</organism>
<dbReference type="Proteomes" id="UP000282084">
    <property type="component" value="Unassembled WGS sequence"/>
</dbReference>
<dbReference type="OrthoDB" id="9204719at2"/>
<protein>
    <submittedName>
        <fullName evidence="2">Molybdopterin/thiamine biosynthesis adenylyltransferase</fullName>
    </submittedName>
</protein>
<evidence type="ECO:0000313" key="2">
    <source>
        <dbReference type="EMBL" id="RKT54713.1"/>
    </source>
</evidence>
<dbReference type="PANTHER" id="PTHR10953:SF102">
    <property type="entry name" value="ADENYLYLTRANSFERASE AND SULFURTRANSFERASE MOCS3"/>
    <property type="match status" value="1"/>
</dbReference>
<dbReference type="InterPro" id="IPR045886">
    <property type="entry name" value="ThiF/MoeB/HesA"/>
</dbReference>
<keyword evidence="2" id="KW-0548">Nucleotidyltransferase</keyword>
<dbReference type="GO" id="GO:0016779">
    <property type="term" value="F:nucleotidyltransferase activity"/>
    <property type="evidence" value="ECO:0007669"/>
    <property type="project" value="UniProtKB-KW"/>
</dbReference>
<dbReference type="GO" id="GO:0004792">
    <property type="term" value="F:thiosulfate-cyanide sulfurtransferase activity"/>
    <property type="evidence" value="ECO:0007669"/>
    <property type="project" value="TreeGrafter"/>
</dbReference>
<comment type="caution">
    <text evidence="2">The sequence shown here is derived from an EMBL/GenBank/DDBJ whole genome shotgun (WGS) entry which is preliminary data.</text>
</comment>
<dbReference type="Pfam" id="PF00899">
    <property type="entry name" value="ThiF"/>
    <property type="match status" value="1"/>
</dbReference>
<dbReference type="RefSeq" id="WP_147455141.1">
    <property type="nucleotide sequence ID" value="NZ_RBXO01000001.1"/>
</dbReference>
<dbReference type="SUPFAM" id="SSF69572">
    <property type="entry name" value="Activating enzymes of the ubiquitin-like proteins"/>
    <property type="match status" value="1"/>
</dbReference>
<sequence>MRPSVKISIPRFAGNGAVHFRHAGELLTLEDPDGNVARLLDLLDGSRTVDEIGDAMLAADSSLDRSTVLEAIGELDRSGLLEDGSALDGQFDETELDRFSNNFGFFETYASLNVSKYALQARLVGARVALLGVGGVGSHVLLDLVAMGVEDVRIVDFDRVQLSNLNRQVLYTEDDLGQVKVDLAARRAKALNSACRVDARQLTLSSPDDVHDVVADRDVVLAAVDRPKTTILHWLNAGCARAGVPLVTGGVDTHRVYQYTIVPGVTGCFECWYEQARSASEATRLVAASLERDTAGGRVAGEDTAAFNGLVAVQASMLVCEFVRLATRIQAPVSLGRVMQLTFTDPRLAEHERWERQEGCATCGGLVPREELSWLAGLPAAEPALHP</sequence>
<dbReference type="GO" id="GO:0005737">
    <property type="term" value="C:cytoplasm"/>
    <property type="evidence" value="ECO:0007669"/>
    <property type="project" value="TreeGrafter"/>
</dbReference>
<dbReference type="InterPro" id="IPR000594">
    <property type="entry name" value="ThiF_NAD_FAD-bd"/>
</dbReference>
<gene>
    <name evidence="2" type="ORF">C8E97_3361</name>
</gene>
<proteinExistence type="predicted"/>
<keyword evidence="2" id="KW-0808">Transferase</keyword>
<dbReference type="PANTHER" id="PTHR10953">
    <property type="entry name" value="UBIQUITIN-ACTIVATING ENZYME E1"/>
    <property type="match status" value="1"/>
</dbReference>
<keyword evidence="3" id="KW-1185">Reference proteome</keyword>